<comment type="caution">
    <text evidence="4">The sequence shown here is derived from an EMBL/GenBank/DDBJ whole genome shotgun (WGS) entry which is preliminary data.</text>
</comment>
<feature type="region of interest" description="Disordered" evidence="1">
    <location>
        <begin position="974"/>
        <end position="996"/>
    </location>
</feature>
<dbReference type="PANTHER" id="PTHR21228">
    <property type="entry name" value="FAST LEU-RICH DOMAIN-CONTAINING"/>
    <property type="match status" value="1"/>
</dbReference>
<dbReference type="GO" id="GO:0044528">
    <property type="term" value="P:regulation of mitochondrial mRNA stability"/>
    <property type="evidence" value="ECO:0007669"/>
    <property type="project" value="TreeGrafter"/>
</dbReference>
<proteinExistence type="predicted"/>
<protein>
    <recommendedName>
        <fullName evidence="3">RAP domain-containing protein</fullName>
    </recommendedName>
</protein>
<evidence type="ECO:0000256" key="1">
    <source>
        <dbReference type="SAM" id="MobiDB-lite"/>
    </source>
</evidence>
<dbReference type="GO" id="GO:0003723">
    <property type="term" value="F:RNA binding"/>
    <property type="evidence" value="ECO:0007669"/>
    <property type="project" value="TreeGrafter"/>
</dbReference>
<dbReference type="AlphaFoldDB" id="A0A8J6CK53"/>
<dbReference type="Pfam" id="PF08373">
    <property type="entry name" value="RAP"/>
    <property type="match status" value="1"/>
</dbReference>
<feature type="region of interest" description="Disordered" evidence="1">
    <location>
        <begin position="813"/>
        <end position="898"/>
    </location>
</feature>
<dbReference type="Proteomes" id="UP000751190">
    <property type="component" value="Unassembled WGS sequence"/>
</dbReference>
<dbReference type="InterPro" id="IPR050870">
    <property type="entry name" value="FAST_kinase"/>
</dbReference>
<dbReference type="EMBL" id="JAGTXO010000001">
    <property type="protein sequence ID" value="KAG8470693.1"/>
    <property type="molecule type" value="Genomic_DNA"/>
</dbReference>
<dbReference type="Pfam" id="PF07671">
    <property type="entry name" value="DUF1601"/>
    <property type="match status" value="3"/>
</dbReference>
<dbReference type="InterPro" id="IPR013584">
    <property type="entry name" value="RAP"/>
</dbReference>
<keyword evidence="5" id="KW-1185">Reference proteome</keyword>
<feature type="signal peptide" evidence="2">
    <location>
        <begin position="1"/>
        <end position="20"/>
    </location>
</feature>
<name>A0A8J6CK53_DIALT</name>
<feature type="compositionally biased region" description="Low complexity" evidence="1">
    <location>
        <begin position="862"/>
        <end position="883"/>
    </location>
</feature>
<dbReference type="Pfam" id="PF26188">
    <property type="entry name" value="RESC6"/>
    <property type="match status" value="1"/>
</dbReference>
<accession>A0A8J6CK53</accession>
<dbReference type="GO" id="GO:0035770">
    <property type="term" value="C:ribonucleoprotein granule"/>
    <property type="evidence" value="ECO:0007669"/>
    <property type="project" value="TreeGrafter"/>
</dbReference>
<feature type="region of interest" description="Disordered" evidence="1">
    <location>
        <begin position="17"/>
        <end position="43"/>
    </location>
</feature>
<dbReference type="PANTHER" id="PTHR21228:SF40">
    <property type="entry name" value="LD45607P"/>
    <property type="match status" value="1"/>
</dbReference>
<sequence length="996" mass="107980">MNAVLVAVVVLCSSTGPARSVSPHARRPPARGPVPGQGGFAGRPLDGRSINQLLVSATSAESIMRVFIDHRDRFEDVNLSTAWNRLGKQHIIPSDRRVFFHRNERTLADMNDRTDRIVHRLAPRNLAGIAHGIARVGYRAGHRTMLRIAHRALNCLADFKAQEIANLVWALSKAGLAAPDLFDAVARETRHRLHEFKPQELSNTAWAFSKAGVRAPAFFAAIAAEAIPQLALFKAQELANLVWSFATVREPAPRLFEEVAREAMPRAHEFNSQELGNFAWAFAKADHSAHALFNALAAEAVPRLHEFKAQELANTAWAFATAGVRHDELFAALARVFVTRVHLFKSQEVSNTIWAFATAGADEPELFYAAAEAVSDRMDEFRTQEIANTAWAFATAGISAPRLFTAVAHELRERQGEFNLQELTNVAWAFAKRNIATEDIYELLCDATCPMVAQLAPQGIANMAWAFATVNAPSAHRLLAAIERTLVERMSSELLHEFKAQEIANLVWACATVGSSSERLFDVLATFVPARVAGFEPQDIANTAWAFSVTQQMRPALAAALVARTIESGADAFGLEASCQLHQFNMALQLDQPFLPDRVDTVLPASPAGYRLGDTPPLELPHEMASNFLAAMVVQAPAASSQLHNDVSFALSQLGVAHVNELCVAHAGYHCDIAVLPDPALSMPRVLMASALWPRAQTAGAACRVVEVARPPSPPSPPALAAVRSVIIEVNGPWHYTLNRMPRPASVTKARHLRKLGWHVIEVPYWDWEQLNTLMGKEAYLRRELEQIDFAPAAGERRPPAATSARRLNAARTLDISGAENGRTALRARTDARSSPAALDDAARPSVQPPRGGIRTLDRSGAATRRVALRARAGARAAPAMPHDAARPQMQPPSTGAALLPTGEARVAWDGDAVGALVKRLVVEVRGISTAKGESLLARATVLAGQGRNLGALSVADWQCPGIGERLAERVQLAASGAHPTSSGSLREERDERAGK</sequence>
<gene>
    <name evidence="4" type="ORF">KFE25_009114</name>
</gene>
<feature type="domain" description="RAP" evidence="3">
    <location>
        <begin position="726"/>
        <end position="783"/>
    </location>
</feature>
<reference evidence="4" key="1">
    <citation type="submission" date="2021-05" db="EMBL/GenBank/DDBJ databases">
        <title>The genome of the haptophyte Pavlova lutheri (Diacronema luteri, Pavlovales) - a model for lipid biosynthesis in eukaryotic algae.</title>
        <authorList>
            <person name="Hulatt C.J."/>
            <person name="Posewitz M.C."/>
        </authorList>
    </citation>
    <scope>NUCLEOTIDE SEQUENCE</scope>
    <source>
        <strain evidence="4">NIVA-4/92</strain>
    </source>
</reference>
<dbReference type="OrthoDB" id="2019031at2759"/>
<feature type="compositionally biased region" description="Basic and acidic residues" evidence="1">
    <location>
        <begin position="986"/>
        <end position="996"/>
    </location>
</feature>
<organism evidence="4 5">
    <name type="scientific">Diacronema lutheri</name>
    <name type="common">Unicellular marine alga</name>
    <name type="synonym">Monochrysis lutheri</name>
    <dbReference type="NCBI Taxonomy" id="2081491"/>
    <lineage>
        <taxon>Eukaryota</taxon>
        <taxon>Haptista</taxon>
        <taxon>Haptophyta</taxon>
        <taxon>Pavlovophyceae</taxon>
        <taxon>Pavlovales</taxon>
        <taxon>Pavlovaceae</taxon>
        <taxon>Diacronema</taxon>
    </lineage>
</organism>
<dbReference type="InterPro" id="IPR058917">
    <property type="entry name" value="RESC6_dom"/>
</dbReference>
<feature type="chain" id="PRO_5035305150" description="RAP domain-containing protein" evidence="2">
    <location>
        <begin position="21"/>
        <end position="996"/>
    </location>
</feature>
<evidence type="ECO:0000313" key="4">
    <source>
        <dbReference type="EMBL" id="KAG8470693.1"/>
    </source>
</evidence>
<dbReference type="GO" id="GO:0005759">
    <property type="term" value="C:mitochondrial matrix"/>
    <property type="evidence" value="ECO:0007669"/>
    <property type="project" value="TreeGrafter"/>
</dbReference>
<evidence type="ECO:0000256" key="2">
    <source>
        <dbReference type="SAM" id="SignalP"/>
    </source>
</evidence>
<dbReference type="SMART" id="SM00952">
    <property type="entry name" value="RAP"/>
    <property type="match status" value="1"/>
</dbReference>
<dbReference type="InterPro" id="IPR011632">
    <property type="entry name" value="DUF1601"/>
</dbReference>
<keyword evidence="2" id="KW-0732">Signal</keyword>
<dbReference type="PROSITE" id="PS51286">
    <property type="entry name" value="RAP"/>
    <property type="match status" value="1"/>
</dbReference>
<dbReference type="GO" id="GO:0000963">
    <property type="term" value="P:mitochondrial RNA processing"/>
    <property type="evidence" value="ECO:0007669"/>
    <property type="project" value="TreeGrafter"/>
</dbReference>
<evidence type="ECO:0000259" key="3">
    <source>
        <dbReference type="PROSITE" id="PS51286"/>
    </source>
</evidence>
<evidence type="ECO:0000313" key="5">
    <source>
        <dbReference type="Proteomes" id="UP000751190"/>
    </source>
</evidence>
<dbReference type="OMA" id="LWAWANF"/>